<organism evidence="2 3">
    <name type="scientific">Priestia veravalensis</name>
    <dbReference type="NCBI Taxonomy" id="1414648"/>
    <lineage>
        <taxon>Bacteria</taxon>
        <taxon>Bacillati</taxon>
        <taxon>Bacillota</taxon>
        <taxon>Bacilli</taxon>
        <taxon>Bacillales</taxon>
        <taxon>Bacillaceae</taxon>
        <taxon>Priestia</taxon>
    </lineage>
</organism>
<sequence>METKFIVFQLGNEEYGIAVEQVKSIEKMQHITRVPRTEKYVRGVINLRGVVIPILDLRKQFGLQEQTHTDHTRIIIVIINDIEVGLIVDAANDVLDIYDDHIEPAPEVIEGIEADYISGVVKVEERLIVLVNLGKVLGLDDQE</sequence>
<proteinExistence type="predicted"/>
<reference evidence="2 3" key="1">
    <citation type="submission" date="2015-11" db="EMBL/GenBank/DDBJ databases">
        <title>Bacillus caseinolyticus sp nov.</title>
        <authorList>
            <person name="Dastager S.G."/>
            <person name="Mawlankar R."/>
        </authorList>
    </citation>
    <scope>NUCLEOTIDE SEQUENCE [LARGE SCALE GENOMIC DNA]</scope>
    <source>
        <strain evidence="2 3">SGD-V-76</strain>
    </source>
</reference>
<evidence type="ECO:0000259" key="1">
    <source>
        <dbReference type="PROSITE" id="PS50851"/>
    </source>
</evidence>
<dbReference type="Gene3D" id="2.30.30.40">
    <property type="entry name" value="SH3 Domains"/>
    <property type="match status" value="1"/>
</dbReference>
<dbReference type="EMBL" id="LNQP01000002">
    <property type="protein sequence ID" value="KSU89647.1"/>
    <property type="molecule type" value="Genomic_DNA"/>
</dbReference>
<dbReference type="AlphaFoldDB" id="A0A0V8JRD7"/>
<dbReference type="PROSITE" id="PS50851">
    <property type="entry name" value="CHEW"/>
    <property type="match status" value="1"/>
</dbReference>
<keyword evidence="3" id="KW-1185">Reference proteome</keyword>
<name>A0A0V8JRD7_9BACI</name>
<evidence type="ECO:0000313" key="2">
    <source>
        <dbReference type="EMBL" id="KSU89647.1"/>
    </source>
</evidence>
<dbReference type="Proteomes" id="UP000053681">
    <property type="component" value="Unassembled WGS sequence"/>
</dbReference>
<protein>
    <submittedName>
        <fullName evidence="2">Chemotaxis protein CheW</fullName>
    </submittedName>
</protein>
<dbReference type="GeneID" id="93683369"/>
<comment type="caution">
    <text evidence="2">The sequence shown here is derived from an EMBL/GenBank/DDBJ whole genome shotgun (WGS) entry which is preliminary data.</text>
</comment>
<dbReference type="GO" id="GO:0007165">
    <property type="term" value="P:signal transduction"/>
    <property type="evidence" value="ECO:0007669"/>
    <property type="project" value="InterPro"/>
</dbReference>
<dbReference type="PANTHER" id="PTHR22617:SF23">
    <property type="entry name" value="CHEMOTAXIS PROTEIN CHEW"/>
    <property type="match status" value="1"/>
</dbReference>
<dbReference type="GO" id="GO:0006935">
    <property type="term" value="P:chemotaxis"/>
    <property type="evidence" value="ECO:0007669"/>
    <property type="project" value="InterPro"/>
</dbReference>
<dbReference type="Gene3D" id="2.40.50.180">
    <property type="entry name" value="CheA-289, Domain 4"/>
    <property type="match status" value="1"/>
</dbReference>
<dbReference type="InterPro" id="IPR002545">
    <property type="entry name" value="CheW-lke_dom"/>
</dbReference>
<dbReference type="PANTHER" id="PTHR22617">
    <property type="entry name" value="CHEMOTAXIS SENSOR HISTIDINE KINASE-RELATED"/>
    <property type="match status" value="1"/>
</dbReference>
<feature type="domain" description="CheW-like" evidence="1">
    <location>
        <begin position="2"/>
        <end position="142"/>
    </location>
</feature>
<gene>
    <name evidence="2" type="ORF">AS180_00665</name>
</gene>
<dbReference type="Pfam" id="PF01584">
    <property type="entry name" value="CheW"/>
    <property type="match status" value="1"/>
</dbReference>
<dbReference type="GO" id="GO:0005829">
    <property type="term" value="C:cytosol"/>
    <property type="evidence" value="ECO:0007669"/>
    <property type="project" value="TreeGrafter"/>
</dbReference>
<dbReference type="InterPro" id="IPR039315">
    <property type="entry name" value="CheW"/>
</dbReference>
<dbReference type="SMART" id="SM00260">
    <property type="entry name" value="CheW"/>
    <property type="match status" value="1"/>
</dbReference>
<dbReference type="SUPFAM" id="SSF50341">
    <property type="entry name" value="CheW-like"/>
    <property type="match status" value="1"/>
</dbReference>
<accession>A0A0V8JRD7</accession>
<evidence type="ECO:0000313" key="3">
    <source>
        <dbReference type="Proteomes" id="UP000053681"/>
    </source>
</evidence>
<dbReference type="InterPro" id="IPR036061">
    <property type="entry name" value="CheW-like_dom_sf"/>
</dbReference>
<dbReference type="RefSeq" id="WP_025908965.1">
    <property type="nucleotide sequence ID" value="NZ_KQ758627.1"/>
</dbReference>
<dbReference type="CDD" id="cd00732">
    <property type="entry name" value="CheW"/>
    <property type="match status" value="1"/>
</dbReference>